<sequence length="36" mass="4174">METYCQLYTYFSNLSQIVVCSGICVCRIYEGTVLSW</sequence>
<name>A0A2P2N3C2_RHIMU</name>
<reference evidence="1" key="1">
    <citation type="submission" date="2018-02" db="EMBL/GenBank/DDBJ databases">
        <title>Rhizophora mucronata_Transcriptome.</title>
        <authorList>
            <person name="Meera S.P."/>
            <person name="Sreeshan A."/>
            <person name="Augustine A."/>
        </authorList>
    </citation>
    <scope>NUCLEOTIDE SEQUENCE</scope>
    <source>
        <tissue evidence="1">Leaf</tissue>
    </source>
</reference>
<accession>A0A2P2N3C2</accession>
<dbReference type="AlphaFoldDB" id="A0A2P2N3C2"/>
<organism evidence="1">
    <name type="scientific">Rhizophora mucronata</name>
    <name type="common">Asiatic mangrove</name>
    <dbReference type="NCBI Taxonomy" id="61149"/>
    <lineage>
        <taxon>Eukaryota</taxon>
        <taxon>Viridiplantae</taxon>
        <taxon>Streptophyta</taxon>
        <taxon>Embryophyta</taxon>
        <taxon>Tracheophyta</taxon>
        <taxon>Spermatophyta</taxon>
        <taxon>Magnoliopsida</taxon>
        <taxon>eudicotyledons</taxon>
        <taxon>Gunneridae</taxon>
        <taxon>Pentapetalae</taxon>
        <taxon>rosids</taxon>
        <taxon>fabids</taxon>
        <taxon>Malpighiales</taxon>
        <taxon>Rhizophoraceae</taxon>
        <taxon>Rhizophora</taxon>
    </lineage>
</organism>
<dbReference type="EMBL" id="GGEC01056463">
    <property type="protein sequence ID" value="MBX36947.1"/>
    <property type="molecule type" value="Transcribed_RNA"/>
</dbReference>
<proteinExistence type="predicted"/>
<evidence type="ECO:0000313" key="1">
    <source>
        <dbReference type="EMBL" id="MBX36947.1"/>
    </source>
</evidence>
<protein>
    <submittedName>
        <fullName evidence="1">Uncharacterized protein</fullName>
    </submittedName>
</protein>